<feature type="compositionally biased region" description="Gly residues" evidence="1">
    <location>
        <begin position="1484"/>
        <end position="1509"/>
    </location>
</feature>
<proteinExistence type="predicted"/>
<feature type="compositionally biased region" description="Gly residues" evidence="1">
    <location>
        <begin position="3537"/>
        <end position="3561"/>
    </location>
</feature>
<feature type="compositionally biased region" description="Low complexity" evidence="1">
    <location>
        <begin position="5012"/>
        <end position="5022"/>
    </location>
</feature>
<feature type="region of interest" description="Disordered" evidence="1">
    <location>
        <begin position="794"/>
        <end position="816"/>
    </location>
</feature>
<name>A0A6C0F6V5_9ZZZZ</name>
<evidence type="ECO:0000313" key="2">
    <source>
        <dbReference type="EMBL" id="QHT36353.1"/>
    </source>
</evidence>
<feature type="region of interest" description="Disordered" evidence="1">
    <location>
        <begin position="4874"/>
        <end position="4909"/>
    </location>
</feature>
<dbReference type="InterPro" id="IPR044914">
    <property type="entry name" value="Endosialidase_C_dom_sf"/>
</dbReference>
<feature type="compositionally biased region" description="Gly residues" evidence="1">
    <location>
        <begin position="4898"/>
        <end position="4909"/>
    </location>
</feature>
<evidence type="ECO:0000256" key="1">
    <source>
        <dbReference type="SAM" id="MobiDB-lite"/>
    </source>
</evidence>
<feature type="region of interest" description="Disordered" evidence="1">
    <location>
        <begin position="879"/>
        <end position="924"/>
    </location>
</feature>
<dbReference type="Gene3D" id="4.10.1090.10">
    <property type="entry name" value="Endosialidase, domain 4"/>
    <property type="match status" value="1"/>
</dbReference>
<sequence>MAASSFSAGTAESTAFSGEGFGTQEINRDIVIFGTFGLGPSIEGGLANIINYTDLGRIDIDTAGKVIYDKVLTAGGSFNNPTVNDLYGLIMLNDTTNATESSYITFNKSRNSSLLSSGDSIGNISFRPWISRTDGIDNFAESSSIRSLSRSNIISSKVNSELIFSTTGQSNNSTTIQENDRLLIDIYGNVNTLNKKELRITSSSISSYVGFKASPTTSSPGYSLTMPSTEGSPGDYLSINSTGFGAVISFTVVDQKITAATVETSGSGYDTNSYPDIVTTGQSHTNPAQVVVTGLNASGGISSLQVIDGGDGYTSTFTVNVSSQNKLSWVNGGNKLTIIGTMPSGGTFSTKVGFLSSTESSVDDYYNGWLIETNNPTGKFIITDYVGSTKQITVSPNATSNFSTSTTYTLKWMAETGVFTGNNILSSLSRSINAFYNGWYIIAVENSNSTGNKDYFEGIISGYVGSSKTISITWSTGSHSSDSIGSSSGMRYSLINNNNPVGSTNVIAGHGLTGGGTTDSSSITLNLDIGAITDSSYNVNSSTDHMLVYDTTGSGTTKRSTVSSFLSNIVGDGMAVTNNKLAINDVQSFTQLTGNKMTFYNENFLHFRMGVNDNINLDIEPIYSGEGSFPLYELVDNDGTSNQFTFTNCGRTGRDGPDLSHCTTGNNAYTSTWITNDTSRIYFNVIGLTNVKGIQVWTVPRTGVYDIDAYGAKGGSSGLYAHTGGNGARVKGRFTLNQGDKYMIVVGQKGLNSNSSGGPGGGGGTYMVKGDSFSLIESGDVVLVAGGGGASGGHSISNDGQNASSASGSSTSGGAAGNSYKSGGGGGLIGNGIGPGYYMNRDTFGLSFKNGSRGGDRGGWSNNTTKIYDAEGGFGGGGGGSAHSGGGGGGYGGGQGGFSLGSNPDGHGGTSKRGGTNQINQDGVNSDHGKLIINYISSTVETNLGSVNIKTQTTTINNNSSPGDDGQMIFSVGSNSIGGTEQDNKIMRIHDTGVYSISGYISSTTITSGGVGSGYTTGNPPTISFSQSPLGVYYTATGTCIVNNSSGQVTGVIITKPGEGYITTPTVSIVSQGSGSGLSSNSFIVNVSNKPFFGEIGTSSIKYDAAFKDINSESLNSTTSITSTNYKLNNTSSDGIIEFQQSGTTKYIVGIDNSDNHFKINYGSSLPSSSNFTLDTSGNLAISGTVTANSFSGSLPISQLSGGNVPVNIGGTNNNSYTGNGLLYYDNSTTKIVNGAGITFNSDSITTLYSFASHTFTNCGATGRFGPTLDDCVGSGSNAYTASWTDNTSYFNIVVQGIQLWTVPASGNYEIDAYGAKGGDDDGSPAGAVGGKGARVKGTFNLVEGDKYMILVGQMGLSPTHTSAGGSGGGGTFIVKGTSNSDDGNDSANVLMVAAGGGGAERYYTSGVETYGEDTNNTNTTSTNTGGGYQGTYGSGGGGGLKVNGSGNGYSNSYPNNVGGRAFVNGGTGGHRGGYSNPDIDQHGGFGGGGGSSTHVGGGGGGMKGGNGGILIPQLQSGPPSGRAGLSHFKSTWNGISTNTTITGGYNSTHGKVIITYLASTNPETNLTVKSTFSEGYPTLSLIEKDGTWLDSSGVGDAWQLKGKDGKLSISSDHGGTSEKMVLELTGATSETQRELKVYGDLEVSQNITGGGWQGGLIGVAYGGTGVNNITSFKNILDDETWTFANLTNFTSGITVNGTTTLNNTVSITSNSGIEFNNSNNKITGLSNGLKIQSGSNFNGNSSDNYILLDTPKLLLSAATNGGDIELRFRSDNYADDRGDNWAFKMVDTGTGGGSTFNLKSDYGKSSTGGSVYYSDLSDTVLSITGTAGSSTGYTSTFTGSLVATTFSGNINGSIGSVTPNSAVFSSLTLNNNRIVLSTTYTSMAIGVNIPSIPLLSNTDTDKENNLFIGHSSGQYYTSGKRNTVLGYYSGRHINGGNYNVYVGGRAGTRNKSGDNNVAVGYNSGSNGSSDTGLSNSYSHSTFVGNYSGHNATATYLSLIGNYSGYAITTGSYSTFTGANSGMWTNTGLYNSFTGYQAGYYNRSGGYNTYMGAQTGRGTSTSYSGGSHNTLIGRGSGYNIRTGNYNSFLGNWVGRNLTTGNYNISIGAHSGYYLVSGSRNINVGYQAGFYNTGSDNIIIGYQAGNVSTTSDSKKLFIDITRRDDPLIHGDFSDTNRKIIINGDLDITGTTTINNLSGTFIGSIEINSTSTGSNTLQLGKIEDITIVGATNNNFYLGYNRRSSGGSESYNTTVGTSISPNMLGSSNTFMGYNSGYNTSGGNHNTSIGSRSGYSNISGSYNTNIGGYSGYSTSGSYNTRLGYQSGYASGSYSYSTMLGTYAGRNNTGSWNNYIGYQSGYFNTSGWGNNNIGYKAGYYNKTGGYNINIGHEAGRGVSNNNNTHTIHIGFRAGLNSIADYSTIVGSESGLYCNASSTNNIFLGYQSGYYNSSGGFNIYIGNAAGFSNTTGLYNVSIGNASSNTATTASFNTFVGLSSGRMNSASKVTGIGTDSLYKNTSEGSTSLGFKSGFNNTSGTGNTNVGFQAGFSNSTGTRITMMGYNSGYYNTGSDNTFIGYESGKANTSGAYNVYLGSQSGDNTSNSIYQICIGANSGGTGGNYNVMIGGYSGNVTNGHENTFIGTSSGYSNTSGSSNVIVGRSAGWSQTTATNNTMVGKEAGKNNTASNNTFFGYKSGYSNNSGTGNTNIGYQAGYSQTSNTNNTMVGYSSGYNNSGTSNTFIGYDSGKSNTGGDYNVYVGTKSGDNTDSNHQVCIGYNSGGTDGDYNVMVGGESGNSNTGDDNIFIGVSAGYKNTSGDSNVIIGRAASWQQTTANYNVVIGRDAGFESTDSGVTFIGYKAGYNNEGTGTMNTMVGYKAGTEFTRSPGDGGGSPAGGSNTFMGYEVALKCTTGGFNTYIGTQSGGCVNTSTGGWNAIVGEKAGYNNTSGSSQAFFGRGSGYSNTTGYRNTLLGNRAGYENKFGDYNVLIGGVSGYNLGKNQSSSSTCSKNVYIGDEAGYDRESSLDNCFIGYSSGKQVTSGNQNTFMGSYSGFFETGNRNICIGMMAGRLSTDSHSAGHNLYIDCYRLGLTSFIYGTLTSIPSSTSDYQTAARKMTVNANFKVAPHWKTELNDVYISSGSKLDFNNGDVTLTHSTNKLTVSGGTIDLGNNKITNLSNPTDAQDAATKSYVDATAEGLHIQPACRVATVSALSGTYSNGTNGVGATLTNNSTQNSIGNVINEGIDLIVNDRVLVKDQTSLNQNGIYKVTTVGTSSSAWVLTRTDDFDENGEMSKGDFVFVTDGTLNGGNGWVLTQTTEDSLFNFTTHTFTNCSATGTQGPTLAQCTSAYTPSWTDNTSYFNVNTQGVQEWKVPASGTYSIEAWGAKGGFPNMTANSNTRVGRGYKIKGTFTLTKGDIIFIVVGQSGTQNTSGNSANGGGGGGGGSFVWKKDQELPIIVAGGGGGQGITNHNFKGKAADGNSGNDGTPPGIEDSTPEANQGTNGSDGKNEPGTASFRAKGWNSTGKNTGGSLANFEGEATSHTGQSGYGGGGRSQHHAGGGGGGFSGGGVQDYTGVHSPEDNDTLGGGGGGSYFNTSSPYNGTGRIDSSSLGYNGNTGDHNAAHGKVVITSILTNNVIVWNQFSGAGEIVAGSGISKSGNTLSINFNSLSEAVINPTNDSIVFIDADGNSSKKESVSDFASAISDNSPTNGSSNPVKSSGVFTSLATKSTISGSTHTSNALWFCDNGTNKTMTTNSNLTFSSSTLNVPLITTTGNIIVGGSGAITIPSGGTFSGTPAAGMLRYNTTTNEFEGYSSSWGSIGGNDIGVVANGGLSMSGDNLQIDFSAGSSINGQLSTTKGGTNNNSWTTNGVVYYDGTKLHSDSDLTFDGTNLKSINSIFLNNTTNILTGTTNGITLESGTASTSFIQFTCPKILLSATTNGGDIELRFRSDSYADDRGDNWAFKIVDTGTTAGSTFNLKSDYGKSGAGGTGYNSELTDTVLSIAGTTGSSLGYTSTFTGTVAATTFSGSGASLTSLNATNLSSGTVPSSRLPGYWYHASTWISFGFNSNNRFETGTGGTFFRISGGWRYKFSSTYFSPHNSNTADLGSTSYKKWRNLYLTDDIFLESGSIINFNSGDITLTHSNNTLTIGGHTDANFAGKGTGLTNIPGSAISSALTESVMPFFLDGVGNSYRDIGYHDSDSGSDGDARFRFHSNSTLSSIIDGTFVTKTAANVFSPYNDASGGSYADLGSTSLAWKNIYGSNTLNLISNNSSITLGTGTTTVSLTHNSTNHTLTIGGHANANFAGKGNGLTNIPASAISSGILDSSRYGWTRSSVSTDHTVIYKYPGGNPGSGSDLFSIGRSTHSRYEFENDWVRLYLNNNTSYRYQWTTTAFTPGTDNAVSLGWSSSRWNDLYLGPGAIIYFGGTSSVTLTHDSTNHKLTIGGHANACFAGKGTDLTNLNATEISSGTLNQARMASAQSSIQTIYNTSLKIGYSGNSGSTYYPGIEFTSAEVKIRTPSDNNVGEVNIGNSYIKPGTDASVSLGVSDRRWSNLFMASGSKIDFNNGDITLTHSNDTLTFGGSGTGASSPVFNMGGKKIENMADPTANTDAATKGWVTSQITSSGGGTMDNVVDDTNPQLGGDLDTNNKNIVTVSNRDINLIPHGTGEVEVGSSTNTSNLNVTGSITVGAPGAAGSTADGTIVMDGGDLKIRINGAWKYIQFYDTNPNGLYSFTTHTFTNCGSADEYGPNLTECKNSYGADIVPWNNTSFFNVIGHSTYKGIQLWTVPKTGTYKIEAWGAKGGDGYTTNVGGNGAKVYGNFSLVEGEKIMIMVGQMGLAPIGSNRGGSGGGGTFVVKQPSGGTYSSITNSNYSTYTLVVAGGGGGSARSETSGNHGHDASHTSSTATGGGSEGGGYGTGGGGGLVGNGAGDGYYSDTTTGGFSFKSGGRGGLQGGYSSGSGGSGGTDVRGGFGGGGGSSVHAGGGGGGMKGGNGASTHNDRAHGGTSYNGGISGTTGGSSGSSPSGNNGHGKVIITKV</sequence>
<feature type="region of interest" description="Disordered" evidence="1">
    <location>
        <begin position="1469"/>
        <end position="1511"/>
    </location>
</feature>
<accession>A0A6C0F6V5</accession>
<feature type="compositionally biased region" description="Polar residues" evidence="1">
    <location>
        <begin position="913"/>
        <end position="924"/>
    </location>
</feature>
<dbReference type="PANTHER" id="PTHR31535:SF3">
    <property type="entry name" value="REGULATORY PROTEIN ZESTE"/>
    <property type="match status" value="1"/>
</dbReference>
<feature type="compositionally biased region" description="Gly residues" evidence="1">
    <location>
        <begin position="4944"/>
        <end position="4985"/>
    </location>
</feature>
<evidence type="ECO:0008006" key="3">
    <source>
        <dbReference type="Google" id="ProtNLM"/>
    </source>
</evidence>
<feature type="compositionally biased region" description="Gly residues" evidence="1">
    <location>
        <begin position="4998"/>
        <end position="5011"/>
    </location>
</feature>
<feature type="region of interest" description="Disordered" evidence="1">
    <location>
        <begin position="4944"/>
        <end position="5029"/>
    </location>
</feature>
<reference evidence="2" key="1">
    <citation type="journal article" date="2020" name="Nature">
        <title>Giant virus diversity and host interactions through global metagenomics.</title>
        <authorList>
            <person name="Schulz F."/>
            <person name="Roux S."/>
            <person name="Paez-Espino D."/>
            <person name="Jungbluth S."/>
            <person name="Walsh D.A."/>
            <person name="Denef V.J."/>
            <person name="McMahon K.D."/>
            <person name="Konstantinidis K.T."/>
            <person name="Eloe-Fadrosh E.A."/>
            <person name="Kyrpides N.C."/>
            <person name="Woyke T."/>
        </authorList>
    </citation>
    <scope>NUCLEOTIDE SEQUENCE</scope>
    <source>
        <strain evidence="2">GVMAG-S-ERX555931-87</strain>
    </source>
</reference>
<feature type="region of interest" description="Disordered" evidence="1">
    <location>
        <begin position="3461"/>
        <end position="3584"/>
    </location>
</feature>
<dbReference type="EMBL" id="MN738741">
    <property type="protein sequence ID" value="QHT36353.1"/>
    <property type="molecule type" value="Genomic_DNA"/>
</dbReference>
<feature type="compositionally biased region" description="Gly residues" evidence="1">
    <location>
        <begin position="879"/>
        <end position="899"/>
    </location>
</feature>
<feature type="compositionally biased region" description="Polar residues" evidence="1">
    <location>
        <begin position="3512"/>
        <end position="3522"/>
    </location>
</feature>
<dbReference type="PANTHER" id="PTHR31535">
    <property type="match status" value="1"/>
</dbReference>
<protein>
    <recommendedName>
        <fullName evidence="3">Peptidase S74 domain-containing protein</fullName>
    </recommendedName>
</protein>
<feature type="compositionally biased region" description="Low complexity" evidence="1">
    <location>
        <begin position="797"/>
        <end position="816"/>
    </location>
</feature>
<feature type="compositionally biased region" description="Polar residues" evidence="1">
    <location>
        <begin position="3487"/>
        <end position="3497"/>
    </location>
</feature>
<organism evidence="2">
    <name type="scientific">viral metagenome</name>
    <dbReference type="NCBI Taxonomy" id="1070528"/>
    <lineage>
        <taxon>unclassified sequences</taxon>
        <taxon>metagenomes</taxon>
        <taxon>organismal metagenomes</taxon>
    </lineage>
</organism>